<feature type="domain" description="DUF11" evidence="2">
    <location>
        <begin position="413"/>
        <end position="530"/>
    </location>
</feature>
<keyword evidence="1" id="KW-0732">Signal</keyword>
<feature type="chain" id="PRO_5003938924" evidence="1">
    <location>
        <begin position="18"/>
        <end position="656"/>
    </location>
</feature>
<dbReference type="EMBL" id="CP003382">
    <property type="protein sequence ID" value="AFZ66447.1"/>
    <property type="molecule type" value="Genomic_DNA"/>
</dbReference>
<dbReference type="AlphaFoldDB" id="K9ZZS6"/>
<dbReference type="KEGG" id="dpd:Deipe_0876"/>
<dbReference type="InterPro" id="IPR013783">
    <property type="entry name" value="Ig-like_fold"/>
</dbReference>
<dbReference type="HOGENOM" id="CLU_398914_0_0_0"/>
<dbReference type="NCBIfam" id="TIGR01451">
    <property type="entry name" value="B_ant_repeat"/>
    <property type="match status" value="1"/>
</dbReference>
<dbReference type="STRING" id="937777.Deipe_0876"/>
<accession>K9ZZS6</accession>
<dbReference type="PROSITE" id="PS51257">
    <property type="entry name" value="PROKAR_LIPOPROTEIN"/>
    <property type="match status" value="1"/>
</dbReference>
<sequence length="656" mass="68998">MQSRFLFASLAWGLLLAGCGSSTPDSSTAPSTSSHVTLQMAFPVDTHSLRTQGVSGQVTSAKVLIFDEDTNKTVSSVTLSPQNSASTIALANDKTYRFETSALSGATELAWGKLSQKITANVTLDLPVNSILQTASLIEGTQSQAGGTVPLYLNVNGPLGNAVPQGDYSVVYSAQNATVVSESKLGVVVKPTGSGDVTVRASVQGQDANHTTATLSASKVFQPVVQASTPWYGAVTGNWPTRYDFSMTVMGEFWLSGKTQRIPIGTVQNGAVSLNLPDMRGLTGALMIDGRNCTADETGGQFGAFAVSSFPLFGQANTSGRVGGSSIYLSGSDGYYYSSARLLYADRAVQGLYTYTCKESYGYTSSITLNLDLAAGWNVLYSGPNGQWQATRLTDTLPGGLSWRLSDSVRLTDFSLQGNVDVTAPYLGSTVTYTIKVTNAGPDSGSWLYVRGILPSGVSTVSYASSQGSFSGSDNAWYLGELTSGQSATLNVSVKVNSGNGTVSSSPYIDLAETSSSFDKNTLNNRTTITMDVQPQPGASNAVGVKIDTTAPVLTMNDTGTATVGTEIKLSGTVRDAYSYSYDSTHSSGVRRVEVYEGPRLIGTVLAADLKAGSDPQQFVWSQAWTPGQRGPVRLTTLGYDNAGNVSRSELIVQVQ</sequence>
<dbReference type="Gene3D" id="2.60.40.10">
    <property type="entry name" value="Immunoglobulins"/>
    <property type="match status" value="1"/>
</dbReference>
<dbReference type="RefSeq" id="WP_015234757.1">
    <property type="nucleotide sequence ID" value="NC_019793.1"/>
</dbReference>
<evidence type="ECO:0000313" key="4">
    <source>
        <dbReference type="Proteomes" id="UP000010467"/>
    </source>
</evidence>
<evidence type="ECO:0000256" key="1">
    <source>
        <dbReference type="SAM" id="SignalP"/>
    </source>
</evidence>
<dbReference type="OrthoDB" id="1758300at2"/>
<protein>
    <submittedName>
        <fullName evidence="3">Conserved repeat protein</fullName>
    </submittedName>
</protein>
<reference evidence="4" key="1">
    <citation type="submission" date="2012-03" db="EMBL/GenBank/DDBJ databases">
        <title>Complete sequence of chromosome of Deinococcus peraridilitoris DSM 19664.</title>
        <authorList>
            <person name="Lucas S."/>
            <person name="Copeland A."/>
            <person name="Lapidus A."/>
            <person name="Glavina del Rio T."/>
            <person name="Dalin E."/>
            <person name="Tice H."/>
            <person name="Bruce D."/>
            <person name="Goodwin L."/>
            <person name="Pitluck S."/>
            <person name="Peters L."/>
            <person name="Mikhailova N."/>
            <person name="Lu M."/>
            <person name="Kyrpides N."/>
            <person name="Mavromatis K."/>
            <person name="Ivanova N."/>
            <person name="Brettin T."/>
            <person name="Detter J.C."/>
            <person name="Han C."/>
            <person name="Larimer F."/>
            <person name="Land M."/>
            <person name="Hauser L."/>
            <person name="Markowitz V."/>
            <person name="Cheng J.-F."/>
            <person name="Hugenholtz P."/>
            <person name="Woyke T."/>
            <person name="Wu D."/>
            <person name="Pukall R."/>
            <person name="Steenblock K."/>
            <person name="Brambilla E."/>
            <person name="Klenk H.-P."/>
            <person name="Eisen J.A."/>
        </authorList>
    </citation>
    <scope>NUCLEOTIDE SEQUENCE [LARGE SCALE GENOMIC DNA]</scope>
    <source>
        <strain evidence="4">DSM 19664 / LMG 22246 / CIP 109416 / KR-200</strain>
    </source>
</reference>
<proteinExistence type="predicted"/>
<dbReference type="Proteomes" id="UP000010467">
    <property type="component" value="Chromosome"/>
</dbReference>
<feature type="signal peptide" evidence="1">
    <location>
        <begin position="1"/>
        <end position="17"/>
    </location>
</feature>
<name>K9ZZS6_DEIPD</name>
<evidence type="ECO:0000313" key="3">
    <source>
        <dbReference type="EMBL" id="AFZ66447.1"/>
    </source>
</evidence>
<dbReference type="Gene3D" id="2.60.40.1170">
    <property type="entry name" value="Mu homology domain, subdomain B"/>
    <property type="match status" value="1"/>
</dbReference>
<keyword evidence="4" id="KW-1185">Reference proteome</keyword>
<dbReference type="eggNOG" id="COG1361">
    <property type="taxonomic scope" value="Bacteria"/>
</dbReference>
<dbReference type="InterPro" id="IPR047589">
    <property type="entry name" value="DUF11_rpt"/>
</dbReference>
<dbReference type="PATRIC" id="fig|937777.3.peg.883"/>
<gene>
    <name evidence="3" type="ordered locus">Deipe_0876</name>
</gene>
<dbReference type="Pfam" id="PF01345">
    <property type="entry name" value="DUF11"/>
    <property type="match status" value="1"/>
</dbReference>
<organism evidence="3 4">
    <name type="scientific">Deinococcus peraridilitoris (strain DSM 19664 / LMG 22246 / CIP 109416 / KR-200)</name>
    <dbReference type="NCBI Taxonomy" id="937777"/>
    <lineage>
        <taxon>Bacteria</taxon>
        <taxon>Thermotogati</taxon>
        <taxon>Deinococcota</taxon>
        <taxon>Deinococci</taxon>
        <taxon>Deinococcales</taxon>
        <taxon>Deinococcaceae</taxon>
        <taxon>Deinococcus</taxon>
    </lineage>
</organism>
<dbReference type="InterPro" id="IPR001434">
    <property type="entry name" value="OmcB-like_DUF11"/>
</dbReference>
<evidence type="ECO:0000259" key="2">
    <source>
        <dbReference type="Pfam" id="PF01345"/>
    </source>
</evidence>